<evidence type="ECO:0000313" key="4">
    <source>
        <dbReference type="Proteomes" id="UP000295781"/>
    </source>
</evidence>
<feature type="chain" id="PRO_5020277021" description="Secreted protein" evidence="2">
    <location>
        <begin position="21"/>
        <end position="360"/>
    </location>
</feature>
<accession>A0A4V0NDK4</accession>
<dbReference type="OrthoDB" id="5495182at2"/>
<evidence type="ECO:0008006" key="5">
    <source>
        <dbReference type="Google" id="ProtNLM"/>
    </source>
</evidence>
<name>A0A4V0NDK4_SORCE</name>
<evidence type="ECO:0000256" key="2">
    <source>
        <dbReference type="SAM" id="SignalP"/>
    </source>
</evidence>
<evidence type="ECO:0000313" key="3">
    <source>
        <dbReference type="EMBL" id="AUX22982.1"/>
    </source>
</evidence>
<protein>
    <recommendedName>
        <fullName evidence="5">Secreted protein</fullName>
    </recommendedName>
</protein>
<sequence length="360" mass="36991">MRHSRIAVAVYLATALLSLAGCGSEASAPADNHADVDLGQPPAPGPAQPGDSGASVAFAMDRLFLGDTDRDGNKAAGTWKEYGLNLDGLVSSAASTGLCKPVTGAEPSDIYPDGAGGIDNSFGKNLVGLIATLLSDPSTRVSDAIANGDFTVILKIDGLGERSSYNPLTAKLYGGATLGAAPAWDGSDRWPVVPELLGDAQDIESARVVFPDSYVVDDTWVSGTQPQGTFKLNLTISNNTIGLTISNLRITMELTPDHKSVVKGTIAGVLETGVLVEELRSVIGTIEPSFCESTGLDSTLDQVRRASDIMKDGGQDPGQECNAISIGIGFTAREVQLGDIAPPAEATSTACGEAAPTDGG</sequence>
<feature type="region of interest" description="Disordered" evidence="1">
    <location>
        <begin position="30"/>
        <end position="52"/>
    </location>
</feature>
<dbReference type="AlphaFoldDB" id="A0A4V0NDK4"/>
<dbReference type="EMBL" id="CP012670">
    <property type="protein sequence ID" value="AUX22982.1"/>
    <property type="molecule type" value="Genomic_DNA"/>
</dbReference>
<dbReference type="PROSITE" id="PS51257">
    <property type="entry name" value="PROKAR_LIPOPROTEIN"/>
    <property type="match status" value="1"/>
</dbReference>
<organism evidence="3 4">
    <name type="scientific">Sorangium cellulosum</name>
    <name type="common">Polyangium cellulosum</name>
    <dbReference type="NCBI Taxonomy" id="56"/>
    <lineage>
        <taxon>Bacteria</taxon>
        <taxon>Pseudomonadati</taxon>
        <taxon>Myxococcota</taxon>
        <taxon>Polyangia</taxon>
        <taxon>Polyangiales</taxon>
        <taxon>Polyangiaceae</taxon>
        <taxon>Sorangium</taxon>
    </lineage>
</organism>
<reference evidence="3 4" key="1">
    <citation type="submission" date="2015-09" db="EMBL/GenBank/DDBJ databases">
        <title>Sorangium comparison.</title>
        <authorList>
            <person name="Zaburannyi N."/>
            <person name="Bunk B."/>
            <person name="Overmann J."/>
            <person name="Mueller R."/>
        </authorList>
    </citation>
    <scope>NUCLEOTIDE SEQUENCE [LARGE SCALE GENOMIC DNA]</scope>
    <source>
        <strain evidence="3 4">So ceGT47</strain>
    </source>
</reference>
<feature type="signal peptide" evidence="2">
    <location>
        <begin position="1"/>
        <end position="20"/>
    </location>
</feature>
<evidence type="ECO:0000256" key="1">
    <source>
        <dbReference type="SAM" id="MobiDB-lite"/>
    </source>
</evidence>
<dbReference type="Proteomes" id="UP000295781">
    <property type="component" value="Chromosome"/>
</dbReference>
<proteinExistence type="predicted"/>
<gene>
    <name evidence="3" type="ORF">SOCEGT47_034980</name>
</gene>
<keyword evidence="2" id="KW-0732">Signal</keyword>